<name>A0A9Q3UA11_VIBPH</name>
<dbReference type="RefSeq" id="WP_228085738.1">
    <property type="nucleotide sequence ID" value="NZ_JACVHL010000002.1"/>
</dbReference>
<reference evidence="1" key="1">
    <citation type="submission" date="2020-09" db="EMBL/GenBank/DDBJ databases">
        <title>Genome sequence of Vibrio parahaemolyticus isolates.</title>
        <authorList>
            <person name="Hammerl J.A."/>
            <person name="Strauch E."/>
        </authorList>
    </citation>
    <scope>NUCLEOTIDE SEQUENCE</scope>
    <source>
        <strain evidence="1">17-VB00146</strain>
    </source>
</reference>
<protein>
    <submittedName>
        <fullName evidence="1">Uncharacterized protein</fullName>
    </submittedName>
</protein>
<evidence type="ECO:0000313" key="1">
    <source>
        <dbReference type="EMBL" id="MCC3804068.1"/>
    </source>
</evidence>
<accession>A0A9Q3UA11</accession>
<dbReference type="EMBL" id="JACVHL010000002">
    <property type="protein sequence ID" value="MCC3804068.1"/>
    <property type="molecule type" value="Genomic_DNA"/>
</dbReference>
<evidence type="ECO:0000313" key="2">
    <source>
        <dbReference type="Proteomes" id="UP000726777"/>
    </source>
</evidence>
<proteinExistence type="predicted"/>
<comment type="caution">
    <text evidence="1">The sequence shown here is derived from an EMBL/GenBank/DDBJ whole genome shotgun (WGS) entry which is preliminary data.</text>
</comment>
<sequence>MDDQDVQQILANWLNFGSNVDTTTSLPRHPEFIYRKSGNWKGWNHFLQLTPSSPLYAHNARIDQIETEAWNLYIKRYHG</sequence>
<dbReference type="Proteomes" id="UP000726777">
    <property type="component" value="Unassembled WGS sequence"/>
</dbReference>
<organism evidence="1 2">
    <name type="scientific">Vibrio parahaemolyticus</name>
    <dbReference type="NCBI Taxonomy" id="670"/>
    <lineage>
        <taxon>Bacteria</taxon>
        <taxon>Pseudomonadati</taxon>
        <taxon>Pseudomonadota</taxon>
        <taxon>Gammaproteobacteria</taxon>
        <taxon>Vibrionales</taxon>
        <taxon>Vibrionaceae</taxon>
        <taxon>Vibrio</taxon>
    </lineage>
</organism>
<dbReference type="AlphaFoldDB" id="A0A9Q3UA11"/>
<gene>
    <name evidence="1" type="ORF">IB292_03345</name>
</gene>